<accession>A0A0F7RXN2</accession>
<evidence type="ECO:0000313" key="1">
    <source>
        <dbReference type="EMBL" id="CDR99819.1"/>
    </source>
</evidence>
<organism evidence="1 2">
    <name type="scientific">Sporisorium scitamineum</name>
    <dbReference type="NCBI Taxonomy" id="49012"/>
    <lineage>
        <taxon>Eukaryota</taxon>
        <taxon>Fungi</taxon>
        <taxon>Dikarya</taxon>
        <taxon>Basidiomycota</taxon>
        <taxon>Ustilaginomycotina</taxon>
        <taxon>Ustilaginomycetes</taxon>
        <taxon>Ustilaginales</taxon>
        <taxon>Ustilaginaceae</taxon>
        <taxon>Sporisorium</taxon>
    </lineage>
</organism>
<proteinExistence type="predicted"/>
<evidence type="ECO:0000313" key="2">
    <source>
        <dbReference type="Proteomes" id="UP000242770"/>
    </source>
</evidence>
<name>A0A0F7RXN2_9BASI</name>
<reference evidence="2" key="1">
    <citation type="submission" date="2014-06" db="EMBL/GenBank/DDBJ databases">
        <authorList>
            <person name="Berkman P.J."/>
        </authorList>
    </citation>
    <scope>NUCLEOTIDE SEQUENCE [LARGE SCALE GENOMIC DNA]</scope>
</reference>
<dbReference type="Proteomes" id="UP000242770">
    <property type="component" value="Unassembled WGS sequence"/>
</dbReference>
<dbReference type="AlphaFoldDB" id="A0A0F7RXN2"/>
<keyword evidence="2" id="KW-1185">Reference proteome</keyword>
<protein>
    <submittedName>
        <fullName evidence="1">Uncharacterized protein</fullName>
    </submittedName>
</protein>
<dbReference type="EMBL" id="CCFA01001591">
    <property type="protein sequence ID" value="CDR99819.1"/>
    <property type="molecule type" value="Genomic_DNA"/>
</dbReference>
<sequence>MNLAAGDEALTKRGLLTILLDLAAPEGEPCAKTIVNTGSVSIWIRGITQSNKYPCLDHLGIRKIFTVFLQTVQSREMQVDRYNSNPLDNDVVFPHMHTNLDSQVAAADDGNGVRVLKKQKP</sequence>
<gene>
    <name evidence="1" type="primary">SSCI29350.1</name>
</gene>